<dbReference type="InterPro" id="IPR025159">
    <property type="entry name" value="AbiEi_N"/>
</dbReference>
<feature type="domain" description="AbiEi antitoxin N-terminal" evidence="1">
    <location>
        <begin position="16"/>
        <end position="59"/>
    </location>
</feature>
<evidence type="ECO:0000313" key="2">
    <source>
        <dbReference type="EMBL" id="ADN18677.1"/>
    </source>
</evidence>
<dbReference type="EMBL" id="CP002203">
    <property type="protein sequence ID" value="ADN18677.1"/>
    <property type="molecule type" value="Genomic_DNA"/>
</dbReference>
<keyword evidence="3" id="KW-1185">Reference proteome</keyword>
<reference evidence="3" key="1">
    <citation type="journal article" date="2011" name="MBio">
        <title>Novel metabolic attributes of the genus Cyanothece, comprising a group of unicellular nitrogen-fixing Cyanobacteria.</title>
        <authorList>
            <person name="Bandyopadhyay A."/>
            <person name="Elvitigala T."/>
            <person name="Welsh E."/>
            <person name="Stockel J."/>
            <person name="Liberton M."/>
            <person name="Min H."/>
            <person name="Sherman L.A."/>
            <person name="Pakrasi H.B."/>
        </authorList>
    </citation>
    <scope>NUCLEOTIDE SEQUENCE [LARGE SCALE GENOMIC DNA]</scope>
    <source>
        <strain evidence="3">PCC 7822</strain>
        <plasmid evidence="3">Cy782205</plasmid>
    </source>
</reference>
<dbReference type="RefSeq" id="WP_013325799.1">
    <property type="nucleotide sequence ID" value="NC_014504.1"/>
</dbReference>
<dbReference type="Pfam" id="PF13338">
    <property type="entry name" value="AbiEi_4"/>
    <property type="match status" value="1"/>
</dbReference>
<proteinExistence type="predicted"/>
<accession>E0UNZ7</accession>
<geneLocation type="plasmid" evidence="2 3">
    <name>Cy782205</name>
</geneLocation>
<dbReference type="KEGG" id="cyj:Cyan7822_6667"/>
<dbReference type="OrthoDB" id="9801429at2"/>
<evidence type="ECO:0000259" key="1">
    <source>
        <dbReference type="Pfam" id="PF13338"/>
    </source>
</evidence>
<keyword evidence="2" id="KW-0614">Plasmid</keyword>
<name>E0UNZ7_GLOV7</name>
<evidence type="ECO:0000313" key="3">
    <source>
        <dbReference type="Proteomes" id="UP000008206"/>
    </source>
</evidence>
<protein>
    <submittedName>
        <fullName evidence="2">Transcriptional regulator-like protein</fullName>
    </submittedName>
</protein>
<dbReference type="HOGENOM" id="CLU_089333_0_1_3"/>
<organism evidence="2 3">
    <name type="scientific">Gloeothece verrucosa (strain PCC 7822)</name>
    <name type="common">Cyanothece sp. (strain PCC 7822)</name>
    <dbReference type="NCBI Taxonomy" id="497965"/>
    <lineage>
        <taxon>Bacteria</taxon>
        <taxon>Bacillati</taxon>
        <taxon>Cyanobacteriota</taxon>
        <taxon>Cyanophyceae</taxon>
        <taxon>Oscillatoriophycideae</taxon>
        <taxon>Chroococcales</taxon>
        <taxon>Aphanothecaceae</taxon>
        <taxon>Gloeothece</taxon>
        <taxon>Gloeothece verrucosa</taxon>
    </lineage>
</organism>
<gene>
    <name evidence="2" type="ordered locus">Cyan7822_6667</name>
</gene>
<dbReference type="Proteomes" id="UP000008206">
    <property type="component" value="Plasmid Cy782205"/>
</dbReference>
<sequence>MSNYQATSLSKETQVLQILRLEGIVRAKEFRERGIHQEYLRRLLNLGLITRSGRGIYTLSNADLTSNQSLFEACVRVPHGIVCLLSALRFHNLTTQAPFEIWMAIDNKARLPKDELLLLHIVYMSGQALTAGVEEHFIVGQQLRVYNIPKTVVDCFKYRNKIGLDVALEALRETWTQRRCTMDELWHYAKLCRMANVMRPYLESLI</sequence>
<dbReference type="AlphaFoldDB" id="E0UNZ7"/>